<name>A0ABW5N9K2_9FLAO</name>
<dbReference type="InterPro" id="IPR051015">
    <property type="entry name" value="EvgA-like"/>
</dbReference>
<dbReference type="SMART" id="SM00448">
    <property type="entry name" value="REC"/>
    <property type="match status" value="1"/>
</dbReference>
<evidence type="ECO:0000256" key="1">
    <source>
        <dbReference type="PROSITE-ProRule" id="PRU00169"/>
    </source>
</evidence>
<protein>
    <submittedName>
        <fullName evidence="3">Response regulator</fullName>
    </submittedName>
</protein>
<dbReference type="PROSITE" id="PS50110">
    <property type="entry name" value="RESPONSE_REGULATORY"/>
    <property type="match status" value="1"/>
</dbReference>
<dbReference type="EMBL" id="JBHULX010000028">
    <property type="protein sequence ID" value="MFD2591973.1"/>
    <property type="molecule type" value="Genomic_DNA"/>
</dbReference>
<dbReference type="PANTHER" id="PTHR45566:SF1">
    <property type="entry name" value="HTH-TYPE TRANSCRIPTIONAL REGULATOR YHJB-RELATED"/>
    <property type="match status" value="1"/>
</dbReference>
<evidence type="ECO:0000259" key="2">
    <source>
        <dbReference type="PROSITE" id="PS50110"/>
    </source>
</evidence>
<evidence type="ECO:0000313" key="4">
    <source>
        <dbReference type="Proteomes" id="UP001597459"/>
    </source>
</evidence>
<keyword evidence="4" id="KW-1185">Reference proteome</keyword>
<gene>
    <name evidence="3" type="ORF">ACFSTE_14135</name>
</gene>
<reference evidence="4" key="1">
    <citation type="journal article" date="2019" name="Int. J. Syst. Evol. Microbiol.">
        <title>The Global Catalogue of Microorganisms (GCM) 10K type strain sequencing project: providing services to taxonomists for standard genome sequencing and annotation.</title>
        <authorList>
            <consortium name="The Broad Institute Genomics Platform"/>
            <consortium name="The Broad Institute Genome Sequencing Center for Infectious Disease"/>
            <person name="Wu L."/>
            <person name="Ma J."/>
        </authorList>
    </citation>
    <scope>NUCLEOTIDE SEQUENCE [LARGE SCALE GENOMIC DNA]</scope>
    <source>
        <strain evidence="4">KCTC 42423</strain>
    </source>
</reference>
<keyword evidence="1" id="KW-0597">Phosphoprotein</keyword>
<dbReference type="PANTHER" id="PTHR45566">
    <property type="entry name" value="HTH-TYPE TRANSCRIPTIONAL REGULATOR YHJB-RELATED"/>
    <property type="match status" value="1"/>
</dbReference>
<feature type="modified residue" description="4-aspartylphosphate" evidence="1">
    <location>
        <position position="65"/>
    </location>
</feature>
<sequence>MKKKLKVLMIDDHPMIIEGYKNTLLGENQKEYNIKIDIASNCDDAYDKIVKSSKSAAPYDMLFVDIKLPPSSDGSITSGEDLAKHAKQLLPKAKIIILTMHREDHRIHNILKSINPSGFLIKSDLTSSELLLAFNNIVVGTPYYSATVNSHFRKMMTNNFSLDEKNLKILYHLSRGVKTKNLPNYVSLSLSAIEKRKNQIKEMFSIAKADDQKLLEEARRRGFV</sequence>
<organism evidence="3 4">
    <name type="scientific">Aquimarina hainanensis</name>
    <dbReference type="NCBI Taxonomy" id="1578017"/>
    <lineage>
        <taxon>Bacteria</taxon>
        <taxon>Pseudomonadati</taxon>
        <taxon>Bacteroidota</taxon>
        <taxon>Flavobacteriia</taxon>
        <taxon>Flavobacteriales</taxon>
        <taxon>Flavobacteriaceae</taxon>
        <taxon>Aquimarina</taxon>
    </lineage>
</organism>
<accession>A0ABW5N9K2</accession>
<dbReference type="SUPFAM" id="SSF52172">
    <property type="entry name" value="CheY-like"/>
    <property type="match status" value="1"/>
</dbReference>
<dbReference type="Gene3D" id="3.40.50.2300">
    <property type="match status" value="1"/>
</dbReference>
<dbReference type="Pfam" id="PF00072">
    <property type="entry name" value="Response_reg"/>
    <property type="match status" value="1"/>
</dbReference>
<comment type="caution">
    <text evidence="3">The sequence shown here is derived from an EMBL/GenBank/DDBJ whole genome shotgun (WGS) entry which is preliminary data.</text>
</comment>
<feature type="domain" description="Response regulatory" evidence="2">
    <location>
        <begin position="6"/>
        <end position="137"/>
    </location>
</feature>
<dbReference type="InterPro" id="IPR011006">
    <property type="entry name" value="CheY-like_superfamily"/>
</dbReference>
<dbReference type="RefSeq" id="WP_176029799.1">
    <property type="nucleotide sequence ID" value="NZ_JBHSJV010000001.1"/>
</dbReference>
<dbReference type="InterPro" id="IPR001789">
    <property type="entry name" value="Sig_transdc_resp-reg_receiver"/>
</dbReference>
<proteinExistence type="predicted"/>
<evidence type="ECO:0000313" key="3">
    <source>
        <dbReference type="EMBL" id="MFD2591973.1"/>
    </source>
</evidence>
<dbReference type="Proteomes" id="UP001597459">
    <property type="component" value="Unassembled WGS sequence"/>
</dbReference>